<dbReference type="Proteomes" id="UP001152795">
    <property type="component" value="Unassembled WGS sequence"/>
</dbReference>
<dbReference type="AlphaFoldDB" id="A0A7D9HEX6"/>
<dbReference type="EMBL" id="CACRXK020000346">
    <property type="protein sequence ID" value="CAB3981026.1"/>
    <property type="molecule type" value="Genomic_DNA"/>
</dbReference>
<feature type="compositionally biased region" description="Polar residues" evidence="2">
    <location>
        <begin position="243"/>
        <end position="272"/>
    </location>
</feature>
<feature type="compositionally biased region" description="Polar residues" evidence="2">
    <location>
        <begin position="122"/>
        <end position="137"/>
    </location>
</feature>
<keyword evidence="1" id="KW-0175">Coiled coil</keyword>
<keyword evidence="4" id="KW-1185">Reference proteome</keyword>
<feature type="region of interest" description="Disordered" evidence="2">
    <location>
        <begin position="189"/>
        <end position="431"/>
    </location>
</feature>
<feature type="compositionally biased region" description="Polar residues" evidence="2">
    <location>
        <begin position="202"/>
        <end position="232"/>
    </location>
</feature>
<evidence type="ECO:0000256" key="1">
    <source>
        <dbReference type="SAM" id="Coils"/>
    </source>
</evidence>
<evidence type="ECO:0000313" key="4">
    <source>
        <dbReference type="Proteomes" id="UP001152795"/>
    </source>
</evidence>
<sequence>MADTSGTLKSIERLKREKRNAKTRLTRERNKLYELLSTTKASKNTIRRYISKIKSEFLIIEKLLNKLKEMFIFESIPESETEVEQIEREIDEIGNQVDVIIEAAETHLKERLEGGELESIAPSGSTHSEYEIQQSETEAANKRVLTLQAEENQKEEELQRKAVELELAKQRTDEARKIVCIIDARYHNTTPKTAHDSDETCSHSQLPQQVPGPSTPLNEMDPNQLQPQQTLDPSAPPPETHLSHLQPQQVPGPSTPLNEMDPNQFTPQQTLDPSAPPPETHLSHLQPQQTLYPSTSPPATHPGHLQPQQTLDPSTSPPATHPGHLQPQQILDPSATAFTSSQSLQRPIPDPDLSDGFSSQGHPPQFPWQQTSKPVLNRYNPNTYQLHTQLPPPVLDSMSRYIPRQQPRIPYTWQPSPAAPSSKTPTSHRDTCEKQEMSIVVLEQIQEMATKESTATQYNVPQFPWTML</sequence>
<reference evidence="3" key="1">
    <citation type="submission" date="2020-04" db="EMBL/GenBank/DDBJ databases">
        <authorList>
            <person name="Alioto T."/>
            <person name="Alioto T."/>
            <person name="Gomez Garrido J."/>
        </authorList>
    </citation>
    <scope>NUCLEOTIDE SEQUENCE</scope>
    <source>
        <strain evidence="3">A484AB</strain>
    </source>
</reference>
<feature type="region of interest" description="Disordered" evidence="2">
    <location>
        <begin position="118"/>
        <end position="137"/>
    </location>
</feature>
<evidence type="ECO:0000256" key="2">
    <source>
        <dbReference type="SAM" id="MobiDB-lite"/>
    </source>
</evidence>
<comment type="caution">
    <text evidence="3">The sequence shown here is derived from an EMBL/GenBank/DDBJ whole genome shotgun (WGS) entry which is preliminary data.</text>
</comment>
<protein>
    <submittedName>
        <fullName evidence="3">Uncharacterized protein</fullName>
    </submittedName>
</protein>
<feature type="coiled-coil region" evidence="1">
    <location>
        <begin position="137"/>
        <end position="175"/>
    </location>
</feature>
<proteinExistence type="predicted"/>
<feature type="compositionally biased region" description="Polar residues" evidence="2">
    <location>
        <begin position="283"/>
        <end position="294"/>
    </location>
</feature>
<evidence type="ECO:0000313" key="3">
    <source>
        <dbReference type="EMBL" id="CAB3981026.1"/>
    </source>
</evidence>
<organism evidence="3 4">
    <name type="scientific">Paramuricea clavata</name>
    <name type="common">Red gorgonian</name>
    <name type="synonym">Violescent sea-whip</name>
    <dbReference type="NCBI Taxonomy" id="317549"/>
    <lineage>
        <taxon>Eukaryota</taxon>
        <taxon>Metazoa</taxon>
        <taxon>Cnidaria</taxon>
        <taxon>Anthozoa</taxon>
        <taxon>Octocorallia</taxon>
        <taxon>Malacalcyonacea</taxon>
        <taxon>Plexauridae</taxon>
        <taxon>Paramuricea</taxon>
    </lineage>
</organism>
<feature type="compositionally biased region" description="Low complexity" evidence="2">
    <location>
        <begin position="415"/>
        <end position="425"/>
    </location>
</feature>
<gene>
    <name evidence="3" type="ORF">PACLA_8A021098</name>
</gene>
<feature type="coiled-coil region" evidence="1">
    <location>
        <begin position="76"/>
        <end position="103"/>
    </location>
</feature>
<feature type="compositionally biased region" description="Polar residues" evidence="2">
    <location>
        <begin position="356"/>
        <end position="388"/>
    </location>
</feature>
<accession>A0A7D9HEX6</accession>
<feature type="compositionally biased region" description="Polar residues" evidence="2">
    <location>
        <begin position="326"/>
        <end position="345"/>
    </location>
</feature>
<name>A0A7D9HEX6_PARCT</name>